<sequence length="165" mass="18496">MKRLSLTAEIIFHISIPSTISPPSISRSIEQVDVAVSRVLASEDTSPATRCPPRLWQTERSPSTSQYTIPLEPECSSTPASDALPELNSMEKQPSLRKVCKLTTLTTQHCKHFGLQWPDTADCHCLHNWYRIAGWGTSAPLRNLPSASDVCSSYLHQRHSVERHY</sequence>
<keyword evidence="3" id="KW-1185">Reference proteome</keyword>
<organism evidence="2 3">
    <name type="scientific">Pseudomicrostroma glucosiphilum</name>
    <dbReference type="NCBI Taxonomy" id="1684307"/>
    <lineage>
        <taxon>Eukaryota</taxon>
        <taxon>Fungi</taxon>
        <taxon>Dikarya</taxon>
        <taxon>Basidiomycota</taxon>
        <taxon>Ustilaginomycotina</taxon>
        <taxon>Exobasidiomycetes</taxon>
        <taxon>Microstromatales</taxon>
        <taxon>Microstromatales incertae sedis</taxon>
        <taxon>Pseudomicrostroma</taxon>
    </lineage>
</organism>
<protein>
    <submittedName>
        <fullName evidence="2">Uncharacterized protein</fullName>
    </submittedName>
</protein>
<dbReference type="GeneID" id="37017250"/>
<dbReference type="EMBL" id="KZ819336">
    <property type="protein sequence ID" value="PWN18539.1"/>
    <property type="molecule type" value="Genomic_DNA"/>
</dbReference>
<feature type="compositionally biased region" description="Polar residues" evidence="1">
    <location>
        <begin position="59"/>
        <end position="68"/>
    </location>
</feature>
<dbReference type="Proteomes" id="UP000245942">
    <property type="component" value="Unassembled WGS sequence"/>
</dbReference>
<reference evidence="2 3" key="1">
    <citation type="journal article" date="2018" name="Mol. Biol. Evol.">
        <title>Broad Genomic Sampling Reveals a Smut Pathogenic Ancestry of the Fungal Clade Ustilaginomycotina.</title>
        <authorList>
            <person name="Kijpornyongpan T."/>
            <person name="Mondo S.J."/>
            <person name="Barry K."/>
            <person name="Sandor L."/>
            <person name="Lee J."/>
            <person name="Lipzen A."/>
            <person name="Pangilinan J."/>
            <person name="LaButti K."/>
            <person name="Hainaut M."/>
            <person name="Henrissat B."/>
            <person name="Grigoriev I.V."/>
            <person name="Spatafora J.W."/>
            <person name="Aime M.C."/>
        </authorList>
    </citation>
    <scope>NUCLEOTIDE SEQUENCE [LARGE SCALE GENOMIC DNA]</scope>
    <source>
        <strain evidence="2 3">MCA 4718</strain>
    </source>
</reference>
<name>A0A316TZ85_9BASI</name>
<evidence type="ECO:0000313" key="2">
    <source>
        <dbReference type="EMBL" id="PWN18539.1"/>
    </source>
</evidence>
<evidence type="ECO:0000313" key="3">
    <source>
        <dbReference type="Proteomes" id="UP000245942"/>
    </source>
</evidence>
<accession>A0A316TZ85</accession>
<evidence type="ECO:0000256" key="1">
    <source>
        <dbReference type="SAM" id="MobiDB-lite"/>
    </source>
</evidence>
<feature type="region of interest" description="Disordered" evidence="1">
    <location>
        <begin position="59"/>
        <end position="80"/>
    </location>
</feature>
<dbReference type="RefSeq" id="XP_025345699.1">
    <property type="nucleotide sequence ID" value="XM_025495516.1"/>
</dbReference>
<dbReference type="AlphaFoldDB" id="A0A316TZ85"/>
<proteinExistence type="predicted"/>
<gene>
    <name evidence="2" type="ORF">BCV69DRAFT_77295</name>
</gene>